<dbReference type="InterPro" id="IPR015421">
    <property type="entry name" value="PyrdxlP-dep_Trfase_major"/>
</dbReference>
<dbReference type="AlphaFoldDB" id="A0A8K0P8N4"/>
<evidence type="ECO:0000313" key="4">
    <source>
        <dbReference type="EMBL" id="KAG8236103.1"/>
    </source>
</evidence>
<dbReference type="InterPro" id="IPR004839">
    <property type="entry name" value="Aminotransferase_I/II_large"/>
</dbReference>
<evidence type="ECO:0000256" key="2">
    <source>
        <dbReference type="ARBA" id="ARBA00022898"/>
    </source>
</evidence>
<dbReference type="SUPFAM" id="SSF53383">
    <property type="entry name" value="PLP-dependent transferases"/>
    <property type="match status" value="1"/>
</dbReference>
<gene>
    <name evidence="4" type="ORF">J437_LFUL000465</name>
</gene>
<proteinExistence type="inferred from homology"/>
<sequence>MEAQIDADTAAIIVNNPSNPCGSVFSQQHLLDILNIARRNFVPIIADEIYDNFVFSGQTFHSIGSLSEDVPILKCGGLTKRFLVPGWRMGWIVIHDPIGAFNQEVRKGLTCLSQRTIGSNTLVQIYKLIRIRSKGMFIIKPNVF</sequence>
<keyword evidence="2" id="KW-0663">Pyridoxal phosphate</keyword>
<dbReference type="PROSITE" id="PS00105">
    <property type="entry name" value="AA_TRANSFER_CLASS_1"/>
    <property type="match status" value="1"/>
</dbReference>
<dbReference type="GO" id="GO:0004838">
    <property type="term" value="F:L-tyrosine-2-oxoglutarate transaminase activity"/>
    <property type="evidence" value="ECO:0007669"/>
    <property type="project" value="TreeGrafter"/>
</dbReference>
<dbReference type="PANTHER" id="PTHR45744:SF2">
    <property type="entry name" value="TYROSINE AMINOTRANSFERASE"/>
    <property type="match status" value="1"/>
</dbReference>
<dbReference type="InterPro" id="IPR015424">
    <property type="entry name" value="PyrdxlP-dep_Trfase"/>
</dbReference>
<name>A0A8K0P8N4_LADFU</name>
<dbReference type="InterPro" id="IPR004838">
    <property type="entry name" value="NHTrfase_class1_PyrdxlP-BS"/>
</dbReference>
<dbReference type="Pfam" id="PF00155">
    <property type="entry name" value="Aminotran_1_2"/>
    <property type="match status" value="1"/>
</dbReference>
<dbReference type="GO" id="GO:0006572">
    <property type="term" value="P:L-tyrosine catabolic process"/>
    <property type="evidence" value="ECO:0007669"/>
    <property type="project" value="TreeGrafter"/>
</dbReference>
<feature type="domain" description="Aminotransferase class I/classII large" evidence="3">
    <location>
        <begin position="2"/>
        <end position="123"/>
    </location>
</feature>
<dbReference type="PANTHER" id="PTHR45744">
    <property type="entry name" value="TYROSINE AMINOTRANSFERASE"/>
    <property type="match status" value="1"/>
</dbReference>
<comment type="similarity">
    <text evidence="1">Belongs to the class-I pyridoxal-phosphate-dependent aminotransferase family.</text>
</comment>
<organism evidence="4 5">
    <name type="scientific">Ladona fulva</name>
    <name type="common">Scarce chaser dragonfly</name>
    <name type="synonym">Libellula fulva</name>
    <dbReference type="NCBI Taxonomy" id="123851"/>
    <lineage>
        <taxon>Eukaryota</taxon>
        <taxon>Metazoa</taxon>
        <taxon>Ecdysozoa</taxon>
        <taxon>Arthropoda</taxon>
        <taxon>Hexapoda</taxon>
        <taxon>Insecta</taxon>
        <taxon>Pterygota</taxon>
        <taxon>Palaeoptera</taxon>
        <taxon>Odonata</taxon>
        <taxon>Epiprocta</taxon>
        <taxon>Anisoptera</taxon>
        <taxon>Libelluloidea</taxon>
        <taxon>Libellulidae</taxon>
        <taxon>Ladona</taxon>
    </lineage>
</organism>
<dbReference type="EMBL" id="KZ308992">
    <property type="protein sequence ID" value="KAG8236103.1"/>
    <property type="molecule type" value="Genomic_DNA"/>
</dbReference>
<dbReference type="GO" id="GO:0030170">
    <property type="term" value="F:pyridoxal phosphate binding"/>
    <property type="evidence" value="ECO:0007669"/>
    <property type="project" value="InterPro"/>
</dbReference>
<dbReference type="GO" id="GO:0006559">
    <property type="term" value="P:L-phenylalanine catabolic process"/>
    <property type="evidence" value="ECO:0007669"/>
    <property type="project" value="TreeGrafter"/>
</dbReference>
<dbReference type="Proteomes" id="UP000792457">
    <property type="component" value="Unassembled WGS sequence"/>
</dbReference>
<keyword evidence="5" id="KW-1185">Reference proteome</keyword>
<accession>A0A8K0P8N4</accession>
<reference evidence="4" key="2">
    <citation type="submission" date="2017-10" db="EMBL/GenBank/DDBJ databases">
        <title>Ladona fulva Genome sequencing and assembly.</title>
        <authorList>
            <person name="Murali S."/>
            <person name="Richards S."/>
            <person name="Bandaranaike D."/>
            <person name="Bellair M."/>
            <person name="Blankenburg K."/>
            <person name="Chao H."/>
            <person name="Dinh H."/>
            <person name="Doddapaneni H."/>
            <person name="Dugan-Rocha S."/>
            <person name="Elkadiri S."/>
            <person name="Gnanaolivu R."/>
            <person name="Hernandez B."/>
            <person name="Skinner E."/>
            <person name="Javaid M."/>
            <person name="Lee S."/>
            <person name="Li M."/>
            <person name="Ming W."/>
            <person name="Munidasa M."/>
            <person name="Muniz J."/>
            <person name="Nguyen L."/>
            <person name="Hughes D."/>
            <person name="Osuji N."/>
            <person name="Pu L.-L."/>
            <person name="Puazo M."/>
            <person name="Qu C."/>
            <person name="Quiroz J."/>
            <person name="Raj R."/>
            <person name="Weissenberger G."/>
            <person name="Xin Y."/>
            <person name="Zou X."/>
            <person name="Han Y."/>
            <person name="Worley K."/>
            <person name="Muzny D."/>
            <person name="Gibbs R."/>
        </authorList>
    </citation>
    <scope>NUCLEOTIDE SEQUENCE</scope>
    <source>
        <strain evidence="4">Sampled in the wild</strain>
    </source>
</reference>
<dbReference type="CDD" id="cd00609">
    <property type="entry name" value="AAT_like"/>
    <property type="match status" value="1"/>
</dbReference>
<evidence type="ECO:0000256" key="1">
    <source>
        <dbReference type="ARBA" id="ARBA00007441"/>
    </source>
</evidence>
<evidence type="ECO:0000259" key="3">
    <source>
        <dbReference type="Pfam" id="PF00155"/>
    </source>
</evidence>
<comment type="caution">
    <text evidence="4">The sequence shown here is derived from an EMBL/GenBank/DDBJ whole genome shotgun (WGS) entry which is preliminary data.</text>
</comment>
<evidence type="ECO:0000313" key="5">
    <source>
        <dbReference type="Proteomes" id="UP000792457"/>
    </source>
</evidence>
<reference evidence="4" key="1">
    <citation type="submission" date="2013-04" db="EMBL/GenBank/DDBJ databases">
        <authorList>
            <person name="Qu J."/>
            <person name="Murali S.C."/>
            <person name="Bandaranaike D."/>
            <person name="Bellair M."/>
            <person name="Blankenburg K."/>
            <person name="Chao H."/>
            <person name="Dinh H."/>
            <person name="Doddapaneni H."/>
            <person name="Downs B."/>
            <person name="Dugan-Rocha S."/>
            <person name="Elkadiri S."/>
            <person name="Gnanaolivu R.D."/>
            <person name="Hernandez B."/>
            <person name="Javaid M."/>
            <person name="Jayaseelan J.C."/>
            <person name="Lee S."/>
            <person name="Li M."/>
            <person name="Ming W."/>
            <person name="Munidasa M."/>
            <person name="Muniz J."/>
            <person name="Nguyen L."/>
            <person name="Ongeri F."/>
            <person name="Osuji N."/>
            <person name="Pu L.-L."/>
            <person name="Puazo M."/>
            <person name="Qu C."/>
            <person name="Quiroz J."/>
            <person name="Raj R."/>
            <person name="Weissenberger G."/>
            <person name="Xin Y."/>
            <person name="Zou X."/>
            <person name="Han Y."/>
            <person name="Richards S."/>
            <person name="Worley K."/>
            <person name="Muzny D."/>
            <person name="Gibbs R."/>
        </authorList>
    </citation>
    <scope>NUCLEOTIDE SEQUENCE</scope>
    <source>
        <strain evidence="4">Sampled in the wild</strain>
    </source>
</reference>
<protein>
    <recommendedName>
        <fullName evidence="3">Aminotransferase class I/classII large domain-containing protein</fullName>
    </recommendedName>
</protein>
<dbReference type="Gene3D" id="3.40.640.10">
    <property type="entry name" value="Type I PLP-dependent aspartate aminotransferase-like (Major domain)"/>
    <property type="match status" value="1"/>
</dbReference>
<dbReference type="OrthoDB" id="7042322at2759"/>